<dbReference type="InterPro" id="IPR038542">
    <property type="entry name" value="Spidroin_C_sf"/>
</dbReference>
<organism evidence="4 5">
    <name type="scientific">Nephila pilipes</name>
    <name type="common">Giant wood spider</name>
    <name type="synonym">Nephila maculata</name>
    <dbReference type="NCBI Taxonomy" id="299642"/>
    <lineage>
        <taxon>Eukaryota</taxon>
        <taxon>Metazoa</taxon>
        <taxon>Ecdysozoa</taxon>
        <taxon>Arthropoda</taxon>
        <taxon>Chelicerata</taxon>
        <taxon>Arachnida</taxon>
        <taxon>Araneae</taxon>
        <taxon>Araneomorphae</taxon>
        <taxon>Entelegynae</taxon>
        <taxon>Araneoidea</taxon>
        <taxon>Nephilidae</taxon>
        <taxon>Nephila</taxon>
    </lineage>
</organism>
<sequence length="814" mass="80739">GAVNSNNAKQVASTLSSNLVREMANSARQYGINVPDAVVQADVNIVTTMTSTMVISSQTSVQMGGAGFPGGDGGFPGGDGGFPGGDGGFPGGDGGFPGADYPAGGAPSDGDAGMISSQMESPLVSAMVKTSTLKAIVGSRPSPQKMSAITKSALQKVCVSLRVNSGALSKLVNDASQSVSVVRPGSPIDVYAKAIISPSVKVLVTSGAVNSNNAKQVASTLSSNLVREMANSARQYGINVPDAVVQADVNIVTTMTSTMVISSQTSVQMGGAGFPGGDGGFPGGDGGFPGGDGGFPGGDGGFPGADYPAGGAPSDGDAGMISSQMESPLVSAMVKTSTLKAIVGSRPSPQKMSAITKSALQKVGVSLRVNSGALSKLVNDASQSVSVVRPGSPIDVYAKAIISPSVKVLVTSGAVNSNNAKQVASTLSSNLVREMANSARQYGINVPDAVVQADVNIVTTMTSTMVISSQTSVQMGGAGFPGGDGGFPGGDGGFPGGDGGFPGGDGGFPGADYPAGGAPSDGDAGMISSQMESPLVSAMVKTSTLKAIVGSRPSPQKMSAITKSALQKVGVSLRVNSGALSKLVNDASQSVSVVRPGSPIDVYAKAIISPSVKVLVTSGAVNSNNAKQVASTLSSNLVREMANSARQYGINVPDAVVQADVNIVTTMTSTMVISSQTSVQMGGAGFPGGDGGFPGGERPYPAGGVPSFVSVLKSPNGLVSVEAKSRINDLASSLLTAVGRNGVDVNVFSNGLRATLSKLAASGMSPSDAKVEVLLEALTAVIQLLSGSTIGVMDTSSTGLTSSSVAQAVSVILA</sequence>
<feature type="domain" description="Spidroin C-terminal" evidence="2">
    <location>
        <begin position="714"/>
        <end position="797"/>
    </location>
</feature>
<dbReference type="InterPro" id="IPR043070">
    <property type="entry name" value="Spidroin_repeat"/>
</dbReference>
<dbReference type="Pfam" id="PF12042">
    <property type="entry name" value="RP1-2"/>
    <property type="match status" value="3"/>
</dbReference>
<reference evidence="4" key="1">
    <citation type="submission" date="2020-08" db="EMBL/GenBank/DDBJ databases">
        <title>Multicomponent nature underlies the extraordinary mechanical properties of spider dragline silk.</title>
        <authorList>
            <person name="Kono N."/>
            <person name="Nakamura H."/>
            <person name="Mori M."/>
            <person name="Yoshida Y."/>
            <person name="Ohtoshi R."/>
            <person name="Malay A.D."/>
            <person name="Moran D.A.P."/>
            <person name="Tomita M."/>
            <person name="Numata K."/>
            <person name="Arakawa K."/>
        </authorList>
    </citation>
    <scope>NUCLEOTIDE SEQUENCE</scope>
</reference>
<evidence type="ECO:0000313" key="5">
    <source>
        <dbReference type="Proteomes" id="UP000887013"/>
    </source>
</evidence>
<keyword evidence="5" id="KW-1185">Reference proteome</keyword>
<evidence type="ECO:0000259" key="2">
    <source>
        <dbReference type="Pfam" id="PF11260"/>
    </source>
</evidence>
<feature type="non-terminal residue" evidence="4">
    <location>
        <position position="1"/>
    </location>
</feature>
<dbReference type="EMBL" id="BMAW01132844">
    <property type="protein sequence ID" value="GFU45460.1"/>
    <property type="molecule type" value="Genomic_DNA"/>
</dbReference>
<proteinExistence type="predicted"/>
<name>A0A8X6QUX4_NEPPI</name>
<evidence type="ECO:0000313" key="4">
    <source>
        <dbReference type="EMBL" id="GFU45460.1"/>
    </source>
</evidence>
<feature type="compositionally biased region" description="Gly residues" evidence="1">
    <location>
        <begin position="68"/>
        <end position="97"/>
    </location>
</feature>
<protein>
    <submittedName>
        <fullName evidence="4">Aciniform spidroin 1A variant 1</fullName>
    </submittedName>
</protein>
<dbReference type="OrthoDB" id="6437966at2759"/>
<evidence type="ECO:0000259" key="3">
    <source>
        <dbReference type="Pfam" id="PF12042"/>
    </source>
</evidence>
<feature type="region of interest" description="Disordered" evidence="1">
    <location>
        <begin position="483"/>
        <end position="511"/>
    </location>
</feature>
<feature type="compositionally biased region" description="Gly residues" evidence="1">
    <location>
        <begin position="483"/>
        <end position="509"/>
    </location>
</feature>
<dbReference type="Gene3D" id="1.10.10.1350">
    <property type="entry name" value="Spidroin domain, C-terminal domain"/>
    <property type="match status" value="1"/>
</dbReference>
<comment type="caution">
    <text evidence="4">The sequence shown here is derived from an EMBL/GenBank/DDBJ whole genome shotgun (WGS) entry which is preliminary data.</text>
</comment>
<feature type="region of interest" description="Disordered" evidence="1">
    <location>
        <begin position="277"/>
        <end position="306"/>
    </location>
</feature>
<dbReference type="InterPro" id="IPR021915">
    <property type="entry name" value="RP1-2"/>
</dbReference>
<evidence type="ECO:0000256" key="1">
    <source>
        <dbReference type="SAM" id="MobiDB-lite"/>
    </source>
</evidence>
<dbReference type="InterPro" id="IPR021001">
    <property type="entry name" value="Spidroin_C"/>
</dbReference>
<feature type="domain" description="Tubuliform egg casing silk strands structural" evidence="3">
    <location>
        <begin position="526"/>
        <end position="680"/>
    </location>
</feature>
<dbReference type="Gene3D" id="1.10.274.60">
    <property type="entry name" value="Spidroin, repetitive domain"/>
    <property type="match status" value="4"/>
</dbReference>
<accession>A0A8X6QUX4</accession>
<feature type="domain" description="Tubuliform egg casing silk strands structural" evidence="3">
    <location>
        <begin position="114"/>
        <end position="268"/>
    </location>
</feature>
<dbReference type="Pfam" id="PF11260">
    <property type="entry name" value="Spidroin_MaSp"/>
    <property type="match status" value="1"/>
</dbReference>
<gene>
    <name evidence="4" type="primary">AcSp1A1</name>
    <name evidence="4" type="ORF">NPIL_800001</name>
</gene>
<dbReference type="Proteomes" id="UP000887013">
    <property type="component" value="Unassembled WGS sequence"/>
</dbReference>
<feature type="compositionally biased region" description="Gly residues" evidence="1">
    <location>
        <begin position="277"/>
        <end position="303"/>
    </location>
</feature>
<dbReference type="AlphaFoldDB" id="A0A8X6QUX4"/>
<feature type="region of interest" description="Disordered" evidence="1">
    <location>
        <begin position="68"/>
        <end position="100"/>
    </location>
</feature>
<feature type="domain" description="Tubuliform egg casing silk strands structural" evidence="3">
    <location>
        <begin position="320"/>
        <end position="474"/>
    </location>
</feature>